<keyword evidence="2" id="KW-1185">Reference proteome</keyword>
<gene>
    <name evidence="1" type="ORF">STRIP9103_07371</name>
</gene>
<evidence type="ECO:0000313" key="1">
    <source>
        <dbReference type="EMBL" id="EKX61758.1"/>
    </source>
</evidence>
<proteinExistence type="predicted"/>
<comment type="caution">
    <text evidence="1">The sequence shown here is derived from an EMBL/GenBank/DDBJ whole genome shotgun (WGS) entry which is preliminary data.</text>
</comment>
<reference evidence="1 2" key="1">
    <citation type="submission" date="2012-11" db="EMBL/GenBank/DDBJ databases">
        <authorList>
            <person name="Huguet-Tapia J.C."/>
            <person name="Durkin A.S."/>
            <person name="Pettis G.S."/>
            <person name="Badger J.H."/>
        </authorList>
    </citation>
    <scope>NUCLEOTIDE SEQUENCE [LARGE SCALE GENOMIC DNA]</scope>
    <source>
        <strain evidence="1 2">91-03</strain>
    </source>
</reference>
<dbReference type="AlphaFoldDB" id="L1KMZ5"/>
<dbReference type="EMBL" id="AEJC01000563">
    <property type="protein sequence ID" value="EKX61758.1"/>
    <property type="molecule type" value="Genomic_DNA"/>
</dbReference>
<evidence type="ECO:0000313" key="2">
    <source>
        <dbReference type="Proteomes" id="UP000010411"/>
    </source>
</evidence>
<protein>
    <submittedName>
        <fullName evidence="1">Uncharacterized protein</fullName>
    </submittedName>
</protein>
<sequence>MSGQQPDQMDDLAGETGVTWDREARCLPWRRAGACRPQR</sequence>
<organism evidence="1 2">
    <name type="scientific">Streptomyces ipomoeae 91-03</name>
    <dbReference type="NCBI Taxonomy" id="698759"/>
    <lineage>
        <taxon>Bacteria</taxon>
        <taxon>Bacillati</taxon>
        <taxon>Actinomycetota</taxon>
        <taxon>Actinomycetes</taxon>
        <taxon>Kitasatosporales</taxon>
        <taxon>Streptomycetaceae</taxon>
        <taxon>Streptomyces</taxon>
    </lineage>
</organism>
<name>L1KMZ5_9ACTN</name>
<accession>L1KMZ5</accession>
<dbReference type="Proteomes" id="UP000010411">
    <property type="component" value="Unassembled WGS sequence"/>
</dbReference>